<feature type="transmembrane region" description="Helical" evidence="12">
    <location>
        <begin position="280"/>
        <end position="305"/>
    </location>
</feature>
<evidence type="ECO:0000256" key="10">
    <source>
        <dbReference type="ARBA" id="ARBA00023170"/>
    </source>
</evidence>
<feature type="transmembrane region" description="Helical" evidence="12">
    <location>
        <begin position="96"/>
        <end position="118"/>
    </location>
</feature>
<evidence type="ECO:0000256" key="6">
    <source>
        <dbReference type="ARBA" id="ARBA00023040"/>
    </source>
</evidence>
<dbReference type="PANTHER" id="PTHR24231:SF48">
    <property type="entry name" value="G-PROTEIN COUPLED RECEPTORS FAMILY 1 PROFILE DOMAIN-CONTAINING PROTEIN"/>
    <property type="match status" value="1"/>
</dbReference>
<dbReference type="GeneTree" id="ENSGT00990000203527"/>
<name>A0A3B4BZS5_PYGNA</name>
<evidence type="ECO:0000256" key="11">
    <source>
        <dbReference type="ARBA" id="ARBA00023224"/>
    </source>
</evidence>
<keyword evidence="3 12" id="KW-0812">Transmembrane</keyword>
<dbReference type="InterPro" id="IPR017452">
    <property type="entry name" value="GPCR_Rhodpsn_7TM"/>
</dbReference>
<organism evidence="14 15">
    <name type="scientific">Pygocentrus nattereri</name>
    <name type="common">Red-bellied piranha</name>
    <dbReference type="NCBI Taxonomy" id="42514"/>
    <lineage>
        <taxon>Eukaryota</taxon>
        <taxon>Metazoa</taxon>
        <taxon>Chordata</taxon>
        <taxon>Craniata</taxon>
        <taxon>Vertebrata</taxon>
        <taxon>Euteleostomi</taxon>
        <taxon>Actinopterygii</taxon>
        <taxon>Neopterygii</taxon>
        <taxon>Teleostei</taxon>
        <taxon>Ostariophysi</taxon>
        <taxon>Characiformes</taxon>
        <taxon>Characoidei</taxon>
        <taxon>Pygocentrus</taxon>
    </lineage>
</organism>
<dbReference type="FunFam" id="1.20.1070.10:FF:000017">
    <property type="entry name" value="lysophosphatidic acid receptor 4"/>
    <property type="match status" value="1"/>
</dbReference>
<evidence type="ECO:0000256" key="3">
    <source>
        <dbReference type="ARBA" id="ARBA00022692"/>
    </source>
</evidence>
<keyword evidence="6" id="KW-0297">G-protein coupled receptor</keyword>
<reference evidence="14 15" key="1">
    <citation type="submission" date="2020-10" db="EMBL/GenBank/DDBJ databases">
        <title>Pygocentrus nattereri (red-bellied piranha) genome, fPygNat1, primary haplotype.</title>
        <authorList>
            <person name="Myers G."/>
            <person name="Meyer A."/>
            <person name="Karagic N."/>
            <person name="Pippel M."/>
            <person name="Winkler S."/>
            <person name="Tracey A."/>
            <person name="Wood J."/>
            <person name="Formenti G."/>
            <person name="Howe K."/>
            <person name="Fedrigo O."/>
            <person name="Jarvis E.D."/>
        </authorList>
    </citation>
    <scope>NUCLEOTIDE SEQUENCE [LARGE SCALE GENOMIC DNA]</scope>
</reference>
<dbReference type="AlphaFoldDB" id="A0A3B4BZS5"/>
<dbReference type="SUPFAM" id="SSF81321">
    <property type="entry name" value="Family A G protein-coupled receptor-like"/>
    <property type="match status" value="1"/>
</dbReference>
<sequence>MKHISGTNCNCSVSDFKRTVYPAAYLSIFFIGLIGNLVSLCFFIGVRRSMKAFTPVNLFMMNLLISDLMLVCSLPFRAVYYLLDSNWVFGDITCRIMAFVFYINMYGSIYFLMVLSIVRFVAIIRPYSYMHSQNSRGAALICVLVWLLVSSSSIPLLASKTSQDSSGNTKCLELDESLLNSILILNKGALCLGFILPFIVISFSYIIVAGKLLQKKGKEKKAVHYKKSCSLVIIVLLIFLVCFLPYHVVRTVFLDAEKEAYEKGYGDSCQRIAFIRKAAVVTLCLAACNSCLDPVLYFFVGENFWSYWKKKRRRVTAEKVNLH</sequence>
<reference evidence="14" key="3">
    <citation type="submission" date="2025-09" db="UniProtKB">
        <authorList>
            <consortium name="Ensembl"/>
        </authorList>
    </citation>
    <scope>IDENTIFICATION</scope>
</reference>
<evidence type="ECO:0000259" key="13">
    <source>
        <dbReference type="PROSITE" id="PS50262"/>
    </source>
</evidence>
<evidence type="ECO:0000256" key="9">
    <source>
        <dbReference type="ARBA" id="ARBA00023157"/>
    </source>
</evidence>
<dbReference type="Pfam" id="PF00001">
    <property type="entry name" value="7tm_1"/>
    <property type="match status" value="1"/>
</dbReference>
<comment type="subcellular location">
    <subcellularLocation>
        <location evidence="1">Cell membrane</location>
        <topology evidence="1">Multi-pass membrane protein</topology>
    </subcellularLocation>
</comment>
<keyword evidence="15" id="KW-1185">Reference proteome</keyword>
<dbReference type="PRINTS" id="PR01157">
    <property type="entry name" value="P2YPURNOCPTR"/>
</dbReference>
<feature type="transmembrane region" description="Helical" evidence="12">
    <location>
        <begin position="23"/>
        <end position="46"/>
    </location>
</feature>
<evidence type="ECO:0000256" key="1">
    <source>
        <dbReference type="ARBA" id="ARBA00004651"/>
    </source>
</evidence>
<dbReference type="STRING" id="42514.ENSPNAP00000004046"/>
<keyword evidence="11" id="KW-0807">Transducer</keyword>
<dbReference type="Ensembl" id="ENSPNAT00000007670.2">
    <property type="protein sequence ID" value="ENSPNAP00000004046.2"/>
    <property type="gene ID" value="ENSPNAG00000010492.2"/>
</dbReference>
<keyword evidence="4" id="KW-0391">Immunity</keyword>
<evidence type="ECO:0000256" key="4">
    <source>
        <dbReference type="ARBA" id="ARBA00022859"/>
    </source>
</evidence>
<evidence type="ECO:0000313" key="14">
    <source>
        <dbReference type="Ensembl" id="ENSPNAP00000004046.2"/>
    </source>
</evidence>
<feature type="transmembrane region" description="Helical" evidence="12">
    <location>
        <begin position="138"/>
        <end position="158"/>
    </location>
</feature>
<feature type="transmembrane region" description="Helical" evidence="12">
    <location>
        <begin position="229"/>
        <end position="248"/>
    </location>
</feature>
<feature type="transmembrane region" description="Helical" evidence="12">
    <location>
        <begin position="58"/>
        <end position="76"/>
    </location>
</feature>
<feature type="transmembrane region" description="Helical" evidence="12">
    <location>
        <begin position="178"/>
        <end position="208"/>
    </location>
</feature>
<dbReference type="GO" id="GO:0004930">
    <property type="term" value="F:G protein-coupled receptor activity"/>
    <property type="evidence" value="ECO:0007669"/>
    <property type="project" value="UniProtKB-KW"/>
</dbReference>
<dbReference type="PROSITE" id="PS50262">
    <property type="entry name" value="G_PROTEIN_RECEP_F1_2"/>
    <property type="match status" value="1"/>
</dbReference>
<evidence type="ECO:0000313" key="15">
    <source>
        <dbReference type="Proteomes" id="UP001501920"/>
    </source>
</evidence>
<keyword evidence="9" id="KW-1015">Disulfide bond</keyword>
<evidence type="ECO:0000256" key="8">
    <source>
        <dbReference type="ARBA" id="ARBA00023136"/>
    </source>
</evidence>
<gene>
    <name evidence="14" type="primary">CYSLTR2</name>
</gene>
<reference evidence="14" key="2">
    <citation type="submission" date="2025-08" db="UniProtKB">
        <authorList>
            <consortium name="Ensembl"/>
        </authorList>
    </citation>
    <scope>IDENTIFICATION</scope>
</reference>
<dbReference type="Proteomes" id="UP001501920">
    <property type="component" value="Chromosome 17"/>
</dbReference>
<accession>A0A3B4BZS5</accession>
<feature type="domain" description="G-protein coupled receptors family 1 profile" evidence="13">
    <location>
        <begin position="35"/>
        <end position="297"/>
    </location>
</feature>
<dbReference type="PANTHER" id="PTHR24231">
    <property type="entry name" value="PURINOCEPTOR-RELATED G-PROTEIN COUPLED RECEPTOR"/>
    <property type="match status" value="1"/>
</dbReference>
<dbReference type="GO" id="GO:0005886">
    <property type="term" value="C:plasma membrane"/>
    <property type="evidence" value="ECO:0007669"/>
    <property type="project" value="UniProtKB-SubCell"/>
</dbReference>
<keyword evidence="10" id="KW-0675">Receptor</keyword>
<keyword evidence="8 12" id="KW-0472">Membrane</keyword>
<evidence type="ECO:0000256" key="7">
    <source>
        <dbReference type="ARBA" id="ARBA00023130"/>
    </source>
</evidence>
<dbReference type="PRINTS" id="PR00237">
    <property type="entry name" value="GPCRRHODOPSN"/>
</dbReference>
<evidence type="ECO:0000256" key="5">
    <source>
        <dbReference type="ARBA" id="ARBA00022989"/>
    </source>
</evidence>
<keyword evidence="5 12" id="KW-1133">Transmembrane helix</keyword>
<evidence type="ECO:0000256" key="2">
    <source>
        <dbReference type="ARBA" id="ARBA00022475"/>
    </source>
</evidence>
<dbReference type="InterPro" id="IPR000276">
    <property type="entry name" value="GPCR_Rhodpsn"/>
</dbReference>
<dbReference type="OMA" id="NSSNWIF"/>
<keyword evidence="7" id="KW-1064">Adaptive immunity</keyword>
<proteinExistence type="predicted"/>
<keyword evidence="2" id="KW-1003">Cell membrane</keyword>
<dbReference type="GO" id="GO:0002250">
    <property type="term" value="P:adaptive immune response"/>
    <property type="evidence" value="ECO:0007669"/>
    <property type="project" value="UniProtKB-KW"/>
</dbReference>
<protein>
    <recommendedName>
        <fullName evidence="13">G-protein coupled receptors family 1 profile domain-containing protein</fullName>
    </recommendedName>
</protein>
<dbReference type="Gene3D" id="1.20.1070.10">
    <property type="entry name" value="Rhodopsin 7-helix transmembrane proteins"/>
    <property type="match status" value="1"/>
</dbReference>
<evidence type="ECO:0000256" key="12">
    <source>
        <dbReference type="SAM" id="Phobius"/>
    </source>
</evidence>